<reference evidence="2 3" key="1">
    <citation type="journal article" date="2016" name="Antonie Van Leeuwenhoek">
        <title>Denitratimonas tolerans gen. nov., sp. nov., a denitrifying bacterium isolated from a bioreactor for tannery wastewater treatment.</title>
        <authorList>
            <person name="Han S.I."/>
            <person name="Kim J.O."/>
            <person name="Lee Y.R."/>
            <person name="Ekpeghere K.I."/>
            <person name="Koh S.C."/>
            <person name="Whang K.S."/>
        </authorList>
    </citation>
    <scope>NUCLEOTIDE SEQUENCE [LARGE SCALE GENOMIC DNA]</scope>
    <source>
        <strain evidence="2 3">KACC 17565</strain>
    </source>
</reference>
<organism evidence="2 3">
    <name type="scientific">Denitratimonas tolerans</name>
    <dbReference type="NCBI Taxonomy" id="1338420"/>
    <lineage>
        <taxon>Bacteria</taxon>
        <taxon>Pseudomonadati</taxon>
        <taxon>Pseudomonadota</taxon>
        <taxon>Gammaproteobacteria</taxon>
        <taxon>Lysobacterales</taxon>
        <taxon>Lysobacteraceae</taxon>
        <taxon>Denitratimonas</taxon>
    </lineage>
</organism>
<evidence type="ECO:0000313" key="3">
    <source>
        <dbReference type="Proteomes" id="UP001364472"/>
    </source>
</evidence>
<evidence type="ECO:0000256" key="1">
    <source>
        <dbReference type="SAM" id="MobiDB-lite"/>
    </source>
</evidence>
<feature type="region of interest" description="Disordered" evidence="1">
    <location>
        <begin position="109"/>
        <end position="128"/>
    </location>
</feature>
<accession>A0AAW9R9T8</accession>
<name>A0AAW9R9T8_9GAMM</name>
<keyword evidence="3" id="KW-1185">Reference proteome</keyword>
<gene>
    <name evidence="2" type="ORF">WB794_12060</name>
</gene>
<dbReference type="Proteomes" id="UP001364472">
    <property type="component" value="Unassembled WGS sequence"/>
</dbReference>
<protein>
    <submittedName>
        <fullName evidence="2">Uncharacterized protein</fullName>
    </submittedName>
</protein>
<dbReference type="EMBL" id="JBBDHC010000019">
    <property type="protein sequence ID" value="MEJ1250406.1"/>
    <property type="molecule type" value="Genomic_DNA"/>
</dbReference>
<evidence type="ECO:0000313" key="2">
    <source>
        <dbReference type="EMBL" id="MEJ1250406.1"/>
    </source>
</evidence>
<comment type="caution">
    <text evidence="2">The sequence shown here is derived from an EMBL/GenBank/DDBJ whole genome shotgun (WGS) entry which is preliminary data.</text>
</comment>
<feature type="compositionally biased region" description="Low complexity" evidence="1">
    <location>
        <begin position="119"/>
        <end position="128"/>
    </location>
</feature>
<sequence>MKIQINGQQLRFRIDEDALAELLDSGHLTRSSHLSPGVRLVQRIVLGDAPDGAALQVEPGAWSLRLPRADLLDYVARLPCRDALAYVLPGGAADAPLYVGIEVDVRDSVRRRGPRRRGTGTAPDPTAE</sequence>
<dbReference type="RefSeq" id="WP_337336108.1">
    <property type="nucleotide sequence ID" value="NZ_JBBDHC010000019.1"/>
</dbReference>
<dbReference type="AlphaFoldDB" id="A0AAW9R9T8"/>
<proteinExistence type="predicted"/>